<gene>
    <name evidence="4" type="ORF">HNR23_004340</name>
</gene>
<dbReference type="InterPro" id="IPR020806">
    <property type="entry name" value="PKS_PP-bd"/>
</dbReference>
<sequence>MKRMLLAVAGADEAVDMDGGQVGDTTFAELGYDSLAVLELGNRIEQEYGVRIPDGELDNGQTMRDVVAYVNSGLAEGGP</sequence>
<evidence type="ECO:0000259" key="3">
    <source>
        <dbReference type="PROSITE" id="PS50075"/>
    </source>
</evidence>
<protein>
    <submittedName>
        <fullName evidence="4">Acyl carrier protein</fullName>
    </submittedName>
</protein>
<accession>A0A7W9YLB6</accession>
<keyword evidence="2" id="KW-0597">Phosphoprotein</keyword>
<reference evidence="4 5" key="1">
    <citation type="submission" date="2020-08" db="EMBL/GenBank/DDBJ databases">
        <title>Sequencing the genomes of 1000 actinobacteria strains.</title>
        <authorList>
            <person name="Klenk H.-P."/>
        </authorList>
    </citation>
    <scope>NUCLEOTIDE SEQUENCE [LARGE SCALE GENOMIC DNA]</scope>
    <source>
        <strain evidence="4 5">DSM 46659</strain>
    </source>
</reference>
<dbReference type="AlphaFoldDB" id="A0A7W9YLB6"/>
<evidence type="ECO:0000313" key="5">
    <source>
        <dbReference type="Proteomes" id="UP000546642"/>
    </source>
</evidence>
<dbReference type="GO" id="GO:0031177">
    <property type="term" value="F:phosphopantetheine binding"/>
    <property type="evidence" value="ECO:0007669"/>
    <property type="project" value="InterPro"/>
</dbReference>
<dbReference type="Gene3D" id="1.10.1200.10">
    <property type="entry name" value="ACP-like"/>
    <property type="match status" value="1"/>
</dbReference>
<proteinExistence type="predicted"/>
<dbReference type="Proteomes" id="UP000546642">
    <property type="component" value="Unassembled WGS sequence"/>
</dbReference>
<evidence type="ECO:0000313" key="4">
    <source>
        <dbReference type="EMBL" id="MBB6174280.1"/>
    </source>
</evidence>
<dbReference type="Pfam" id="PF00550">
    <property type="entry name" value="PP-binding"/>
    <property type="match status" value="1"/>
</dbReference>
<dbReference type="PROSITE" id="PS50075">
    <property type="entry name" value="CARRIER"/>
    <property type="match status" value="1"/>
</dbReference>
<feature type="domain" description="Carrier" evidence="3">
    <location>
        <begin position="1"/>
        <end position="74"/>
    </location>
</feature>
<dbReference type="SMART" id="SM00823">
    <property type="entry name" value="PKS_PP"/>
    <property type="match status" value="1"/>
</dbReference>
<evidence type="ECO:0000256" key="2">
    <source>
        <dbReference type="ARBA" id="ARBA00022553"/>
    </source>
</evidence>
<dbReference type="SUPFAM" id="SSF47336">
    <property type="entry name" value="ACP-like"/>
    <property type="match status" value="1"/>
</dbReference>
<keyword evidence="1" id="KW-0596">Phosphopantetheine</keyword>
<keyword evidence="5" id="KW-1185">Reference proteome</keyword>
<dbReference type="InterPro" id="IPR006162">
    <property type="entry name" value="Ppantetheine_attach_site"/>
</dbReference>
<dbReference type="EMBL" id="JACHDS010000001">
    <property type="protein sequence ID" value="MBB6174280.1"/>
    <property type="molecule type" value="Genomic_DNA"/>
</dbReference>
<dbReference type="InterPro" id="IPR009081">
    <property type="entry name" value="PP-bd_ACP"/>
</dbReference>
<organism evidence="4 5">
    <name type="scientific">Nocardiopsis mwathae</name>
    <dbReference type="NCBI Taxonomy" id="1472723"/>
    <lineage>
        <taxon>Bacteria</taxon>
        <taxon>Bacillati</taxon>
        <taxon>Actinomycetota</taxon>
        <taxon>Actinomycetes</taxon>
        <taxon>Streptosporangiales</taxon>
        <taxon>Nocardiopsidaceae</taxon>
        <taxon>Nocardiopsis</taxon>
    </lineage>
</organism>
<dbReference type="InterPro" id="IPR036736">
    <property type="entry name" value="ACP-like_sf"/>
</dbReference>
<comment type="caution">
    <text evidence="4">The sequence shown here is derived from an EMBL/GenBank/DDBJ whole genome shotgun (WGS) entry which is preliminary data.</text>
</comment>
<evidence type="ECO:0000256" key="1">
    <source>
        <dbReference type="ARBA" id="ARBA00022450"/>
    </source>
</evidence>
<name>A0A7W9YLB6_9ACTN</name>
<dbReference type="PROSITE" id="PS00012">
    <property type="entry name" value="PHOSPHOPANTETHEINE"/>
    <property type="match status" value="1"/>
</dbReference>